<evidence type="ECO:0000259" key="2">
    <source>
        <dbReference type="Pfam" id="PF14302"/>
    </source>
</evidence>
<comment type="caution">
    <text evidence="3">The sequence shown here is derived from an EMBL/GenBank/DDBJ whole genome shotgun (WGS) entry which is preliminary data.</text>
</comment>
<dbReference type="OrthoDB" id="880459at2"/>
<dbReference type="Pfam" id="PF14302">
    <property type="entry name" value="DUF4377"/>
    <property type="match status" value="1"/>
</dbReference>
<evidence type="ECO:0000313" key="4">
    <source>
        <dbReference type="Proteomes" id="UP000239366"/>
    </source>
</evidence>
<proteinExistence type="predicted"/>
<protein>
    <recommendedName>
        <fullName evidence="5">DUF306 domain-containing protein</fullName>
    </recommendedName>
</protein>
<keyword evidence="4" id="KW-1185">Reference proteome</keyword>
<dbReference type="InterPro" id="IPR038670">
    <property type="entry name" value="HslJ-like_sf"/>
</dbReference>
<dbReference type="InterPro" id="IPR005184">
    <property type="entry name" value="DUF306_Meta_HslJ"/>
</dbReference>
<name>A0A2S7T7B8_9FLAO</name>
<accession>A0A2S7T7B8</accession>
<sequence>MKTLTILKSYLLNLFLLAVLSIGLSCSSKSKSTLVWVNSMKSVCTDKEGELNCLSIHRGDSIVDPNWEIIASEIEGFDFEPGYFQKIEIKEELVANDSSSEESAVKYTFVNRLEKIFDKRFTLNDIWVPNRILGNDINDSVPLPRMEINLSKMQLLGTNGCNNYRGKIEQITSTEIEFGRIMSTKKMCLHLEITNQYDKALNSSKSYKQKEGELTFFDSDGVETLNFKKVD</sequence>
<dbReference type="RefSeq" id="WP_105000998.1">
    <property type="nucleotide sequence ID" value="NZ_MQVX01000001.1"/>
</dbReference>
<dbReference type="InterPro" id="IPR025485">
    <property type="entry name" value="DUF4377"/>
</dbReference>
<organism evidence="3 4">
    <name type="scientific">Aureicoccus marinus</name>
    <dbReference type="NCBI Taxonomy" id="754435"/>
    <lineage>
        <taxon>Bacteria</taxon>
        <taxon>Pseudomonadati</taxon>
        <taxon>Bacteroidota</taxon>
        <taxon>Flavobacteriia</taxon>
        <taxon>Flavobacteriales</taxon>
        <taxon>Flavobacteriaceae</taxon>
        <taxon>Aureicoccus</taxon>
    </lineage>
</organism>
<reference evidence="4" key="1">
    <citation type="submission" date="2016-11" db="EMBL/GenBank/DDBJ databases">
        <title>Trade-off between light-utilization and light-protection in marine flavobacteria.</title>
        <authorList>
            <person name="Kumagai Y."/>
            <person name="Yoshizawa S."/>
            <person name="Kogure K."/>
        </authorList>
    </citation>
    <scope>NUCLEOTIDE SEQUENCE [LARGE SCALE GENOMIC DNA]</scope>
    <source>
        <strain evidence="4">SG-18</strain>
    </source>
</reference>
<evidence type="ECO:0008006" key="5">
    <source>
        <dbReference type="Google" id="ProtNLM"/>
    </source>
</evidence>
<gene>
    <name evidence="3" type="ORF">BST99_05975</name>
</gene>
<feature type="domain" description="DUF306" evidence="1">
    <location>
        <begin position="125"/>
        <end position="228"/>
    </location>
</feature>
<feature type="domain" description="DUF4377" evidence="2">
    <location>
        <begin position="36"/>
        <end position="115"/>
    </location>
</feature>
<evidence type="ECO:0000313" key="3">
    <source>
        <dbReference type="EMBL" id="PQJ15346.1"/>
    </source>
</evidence>
<dbReference type="AlphaFoldDB" id="A0A2S7T7B8"/>
<evidence type="ECO:0000259" key="1">
    <source>
        <dbReference type="Pfam" id="PF03724"/>
    </source>
</evidence>
<dbReference type="PROSITE" id="PS51257">
    <property type="entry name" value="PROKAR_LIPOPROTEIN"/>
    <property type="match status" value="1"/>
</dbReference>
<dbReference type="EMBL" id="MQVX01000001">
    <property type="protein sequence ID" value="PQJ15346.1"/>
    <property type="molecule type" value="Genomic_DNA"/>
</dbReference>
<dbReference type="Proteomes" id="UP000239366">
    <property type="component" value="Unassembled WGS sequence"/>
</dbReference>
<dbReference type="Pfam" id="PF03724">
    <property type="entry name" value="META"/>
    <property type="match status" value="1"/>
</dbReference>
<dbReference type="Gene3D" id="2.40.128.270">
    <property type="match status" value="1"/>
</dbReference>